<gene>
    <name evidence="2" type="ORF">C8N34_10328</name>
</gene>
<sequence>MIPQPVAVLGLLGLTPFLAGASLARWPVAHPLLAMLADGNRMLVHYGVVMLCFLSGALWGFATRAEGREAWVAYILSALPALWAFLALAPGHPYPILALMAGYAVLLVFDFWFWNEGLVPAWWMRLRLWLTVGVLASLSAAL</sequence>
<feature type="transmembrane region" description="Helical" evidence="1">
    <location>
        <begin position="94"/>
        <end position="114"/>
    </location>
</feature>
<comment type="caution">
    <text evidence="2">The sequence shown here is derived from an EMBL/GenBank/DDBJ whole genome shotgun (WGS) entry which is preliminary data.</text>
</comment>
<proteinExistence type="predicted"/>
<keyword evidence="1" id="KW-1133">Transmembrane helix</keyword>
<keyword evidence="1" id="KW-0472">Membrane</keyword>
<keyword evidence="3" id="KW-1185">Reference proteome</keyword>
<dbReference type="InterPro" id="IPR021836">
    <property type="entry name" value="DUF3429"/>
</dbReference>
<evidence type="ECO:0000313" key="2">
    <source>
        <dbReference type="EMBL" id="PTX51527.1"/>
    </source>
</evidence>
<feature type="transmembrane region" description="Helical" evidence="1">
    <location>
        <begin position="43"/>
        <end position="62"/>
    </location>
</feature>
<dbReference type="OrthoDB" id="5297436at2"/>
<dbReference type="Proteomes" id="UP000244224">
    <property type="component" value="Unassembled WGS sequence"/>
</dbReference>
<dbReference type="EMBL" id="QBKP01000003">
    <property type="protein sequence ID" value="PTX51527.1"/>
    <property type="molecule type" value="Genomic_DNA"/>
</dbReference>
<keyword evidence="1" id="KW-0812">Transmembrane</keyword>
<dbReference type="Pfam" id="PF11911">
    <property type="entry name" value="DUF3429"/>
    <property type="match status" value="1"/>
</dbReference>
<name>A0A2T6B641_9RHOB</name>
<dbReference type="PANTHER" id="PTHR15887">
    <property type="entry name" value="TRANSMEMBRANE PROTEIN 69"/>
    <property type="match status" value="1"/>
</dbReference>
<feature type="transmembrane region" description="Helical" evidence="1">
    <location>
        <begin position="71"/>
        <end position="88"/>
    </location>
</feature>
<dbReference type="AlphaFoldDB" id="A0A2T6B641"/>
<evidence type="ECO:0000313" key="3">
    <source>
        <dbReference type="Proteomes" id="UP000244224"/>
    </source>
</evidence>
<protein>
    <submittedName>
        <fullName evidence="2">Uncharacterized protein DUF3429</fullName>
    </submittedName>
</protein>
<accession>A0A2T6B641</accession>
<organism evidence="2 3">
    <name type="scientific">Gemmobacter caeni</name>
    <dbReference type="NCBI Taxonomy" id="589035"/>
    <lineage>
        <taxon>Bacteria</taxon>
        <taxon>Pseudomonadati</taxon>
        <taxon>Pseudomonadota</taxon>
        <taxon>Alphaproteobacteria</taxon>
        <taxon>Rhodobacterales</taxon>
        <taxon>Paracoccaceae</taxon>
        <taxon>Gemmobacter</taxon>
    </lineage>
</organism>
<reference evidence="2 3" key="1">
    <citation type="submission" date="2018-04" db="EMBL/GenBank/DDBJ databases">
        <title>Genomic Encyclopedia of Archaeal and Bacterial Type Strains, Phase II (KMG-II): from individual species to whole genera.</title>
        <authorList>
            <person name="Goeker M."/>
        </authorList>
    </citation>
    <scope>NUCLEOTIDE SEQUENCE [LARGE SCALE GENOMIC DNA]</scope>
    <source>
        <strain evidence="2 3">DSM 21823</strain>
    </source>
</reference>
<dbReference type="RefSeq" id="WP_108128121.1">
    <property type="nucleotide sequence ID" value="NZ_QBKP01000003.1"/>
</dbReference>
<evidence type="ECO:0000256" key="1">
    <source>
        <dbReference type="SAM" id="Phobius"/>
    </source>
</evidence>
<dbReference type="PANTHER" id="PTHR15887:SF1">
    <property type="entry name" value="TRANSMEMBRANE PROTEIN 69"/>
    <property type="match status" value="1"/>
</dbReference>